<feature type="region of interest" description="Disordered" evidence="2">
    <location>
        <begin position="186"/>
        <end position="213"/>
    </location>
</feature>
<dbReference type="EMBL" id="CM001440">
    <property type="protein sequence ID" value="EHR60888.1"/>
    <property type="molecule type" value="Genomic_DNA"/>
</dbReference>
<feature type="domain" description="HD" evidence="3">
    <location>
        <begin position="66"/>
        <end position="255"/>
    </location>
</feature>
<dbReference type="PANTHER" id="PTHR11373:SF32">
    <property type="entry name" value="DEOXYGUANOSINETRIPHOSPHATE TRIPHOSPHOHYDROLASE"/>
    <property type="match status" value="1"/>
</dbReference>
<dbReference type="eggNOG" id="COG0232">
    <property type="taxonomic scope" value="Bacteria"/>
</dbReference>
<reference evidence="4 5" key="1">
    <citation type="submission" date="2011-11" db="EMBL/GenBank/DDBJ databases">
        <title>The Noncontiguous Finished sequence of Saccharomonospora cyanea NA-134.</title>
        <authorList>
            <consortium name="US DOE Joint Genome Institute"/>
            <person name="Lucas S."/>
            <person name="Han J."/>
            <person name="Lapidus A."/>
            <person name="Cheng J.-F."/>
            <person name="Goodwin L."/>
            <person name="Pitluck S."/>
            <person name="Peters L."/>
            <person name="Ovchinnikova G."/>
            <person name="Lu M."/>
            <person name="Detter J.C."/>
            <person name="Han C."/>
            <person name="Tapia R."/>
            <person name="Land M."/>
            <person name="Hauser L."/>
            <person name="Kyrpides N."/>
            <person name="Ivanova N."/>
            <person name="Pagani I."/>
            <person name="Brambilla E.-M."/>
            <person name="Klenk H.-P."/>
            <person name="Woyke T."/>
        </authorList>
    </citation>
    <scope>NUCLEOTIDE SEQUENCE [LARGE SCALE GENOMIC DNA]</scope>
    <source>
        <strain evidence="4 5">NA-134</strain>
    </source>
</reference>
<gene>
    <name evidence="4" type="ORF">SaccyDRAFT_1994</name>
</gene>
<evidence type="ECO:0000256" key="1">
    <source>
        <dbReference type="ARBA" id="ARBA00022801"/>
    </source>
</evidence>
<dbReference type="GO" id="GO:0006203">
    <property type="term" value="P:dGTP catabolic process"/>
    <property type="evidence" value="ECO:0007669"/>
    <property type="project" value="TreeGrafter"/>
</dbReference>
<dbReference type="CDD" id="cd00077">
    <property type="entry name" value="HDc"/>
    <property type="match status" value="1"/>
</dbReference>
<dbReference type="OrthoDB" id="9803619at2"/>
<evidence type="ECO:0000313" key="4">
    <source>
        <dbReference type="EMBL" id="EHR60888.1"/>
    </source>
</evidence>
<dbReference type="GO" id="GO:0008832">
    <property type="term" value="F:dGTPase activity"/>
    <property type="evidence" value="ECO:0007669"/>
    <property type="project" value="TreeGrafter"/>
</dbReference>
<sequence>MVSVVTPPDPRARRRDEAAESGGFAELQSSPFRVDRDRLVASPFFARLSGVTQVVSAGGSALLHNRLTHSLKVAQVARSIAERISSAEDTRALVAKLGGCDPDVAEAAALGHDLGHPPFGHLGEQVLDRIARHRYGLADGFEGNAQTFRIVTTTEVGGPVPRGLNLTAAVRASLLKYPWARLHRPRPHPSALPVPPRGAAEPPQAPGSGSAKFSAYSTELDELEACRAPFADRIEYWQQTVEASVMDLADDIAYAIHDLQDFHRIGVLQHAAVATELGHWLSRSSELAVLPEAELVETHRKPGRSLEHLRRRLHAKDSWIADAGAFADAVARVRAELVDELLGIPFDGSVEAEQATARFSARWTARLADGVVVTPSPSPRTGHVTLAPAQWHEVQVLKFVHKRFVLQRPDLALHQRGQASLIVTLVDALDAWLTDREEASRLPRRLHDLVELAQAEYGELADDAPELLVGATGEPVRGADAVRALARGRAVIDFVASLTDQQAAAMLDAISGRSAQPWAEPSVL</sequence>
<evidence type="ECO:0000313" key="5">
    <source>
        <dbReference type="Proteomes" id="UP000002791"/>
    </source>
</evidence>
<dbReference type="InterPro" id="IPR050135">
    <property type="entry name" value="dGTPase-like"/>
</dbReference>
<protein>
    <submittedName>
        <fullName evidence="4">Deoxyguanosinetriphosphate triphosphohydrolase, putative</fullName>
    </submittedName>
</protein>
<name>H5XKN4_9PSEU</name>
<evidence type="ECO:0000256" key="2">
    <source>
        <dbReference type="SAM" id="MobiDB-lite"/>
    </source>
</evidence>
<keyword evidence="5" id="KW-1185">Reference proteome</keyword>
<dbReference type="PROSITE" id="PS51831">
    <property type="entry name" value="HD"/>
    <property type="match status" value="1"/>
</dbReference>
<dbReference type="Gene3D" id="1.10.3210.10">
    <property type="entry name" value="Hypothetical protein af1432"/>
    <property type="match status" value="1"/>
</dbReference>
<dbReference type="InterPro" id="IPR006261">
    <property type="entry name" value="dGTPase"/>
</dbReference>
<accession>H5XKN4</accession>
<dbReference type="NCBIfam" id="TIGR01353">
    <property type="entry name" value="dGTP_triPase"/>
    <property type="match status" value="1"/>
</dbReference>
<organism evidence="4 5">
    <name type="scientific">Saccharomonospora cyanea NA-134</name>
    <dbReference type="NCBI Taxonomy" id="882082"/>
    <lineage>
        <taxon>Bacteria</taxon>
        <taxon>Bacillati</taxon>
        <taxon>Actinomycetota</taxon>
        <taxon>Actinomycetes</taxon>
        <taxon>Pseudonocardiales</taxon>
        <taxon>Pseudonocardiaceae</taxon>
        <taxon>Saccharomonospora</taxon>
    </lineage>
</organism>
<dbReference type="SUPFAM" id="SSF109604">
    <property type="entry name" value="HD-domain/PDEase-like"/>
    <property type="match status" value="1"/>
</dbReference>
<dbReference type="InterPro" id="IPR006674">
    <property type="entry name" value="HD_domain"/>
</dbReference>
<evidence type="ECO:0000259" key="3">
    <source>
        <dbReference type="PROSITE" id="PS51831"/>
    </source>
</evidence>
<dbReference type="RefSeq" id="WP_005455785.1">
    <property type="nucleotide sequence ID" value="NZ_CM001440.1"/>
</dbReference>
<dbReference type="PANTHER" id="PTHR11373">
    <property type="entry name" value="DEOXYNUCLEOSIDE TRIPHOSPHATE TRIPHOSPHOHYDROLASE"/>
    <property type="match status" value="1"/>
</dbReference>
<dbReference type="STRING" id="882082.SaccyDRAFT_1994"/>
<dbReference type="HOGENOM" id="CLU_028163_0_1_11"/>
<dbReference type="AlphaFoldDB" id="H5XKN4"/>
<dbReference type="InterPro" id="IPR003607">
    <property type="entry name" value="HD/PDEase_dom"/>
</dbReference>
<keyword evidence="1 4" id="KW-0378">Hydrolase</keyword>
<dbReference type="SMART" id="SM00471">
    <property type="entry name" value="HDc"/>
    <property type="match status" value="1"/>
</dbReference>
<dbReference type="Pfam" id="PF01966">
    <property type="entry name" value="HD"/>
    <property type="match status" value="1"/>
</dbReference>
<dbReference type="Proteomes" id="UP000002791">
    <property type="component" value="Chromosome"/>
</dbReference>
<proteinExistence type="predicted"/>
<feature type="region of interest" description="Disordered" evidence="2">
    <location>
        <begin position="1"/>
        <end position="22"/>
    </location>
</feature>